<accession>A0A1H1C156</accession>
<keyword evidence="3" id="KW-1185">Reference proteome</keyword>
<feature type="domain" description="NodB homology" evidence="1">
    <location>
        <begin position="38"/>
        <end position="260"/>
    </location>
</feature>
<dbReference type="PROSITE" id="PS51677">
    <property type="entry name" value="NODB"/>
    <property type="match status" value="1"/>
</dbReference>
<dbReference type="Proteomes" id="UP000181917">
    <property type="component" value="Unassembled WGS sequence"/>
</dbReference>
<dbReference type="AlphaFoldDB" id="A0A1H1C156"/>
<evidence type="ECO:0000313" key="3">
    <source>
        <dbReference type="Proteomes" id="UP000181917"/>
    </source>
</evidence>
<sequence length="307" mass="34921">MIANPIQWPNGAKVAVALSFDMDSDSTLLLDHPDRAHRLVSPNSWLRYDEVAIPRILEMFRRHGIKQTFYVPSWCIERYPHLVESILDGGHELAHHGYLHENPNSLSAEDQAYWLERGIGVFEKFTGSRPRGFRSPMYNFSEVTAKLLGENGFLYDSSLMGDDVPYLIDGGAGKLVELPTHWALDDWPHYTHMPDFGYTMPISSPGRAMEVFLSEFDAAWEFGGMWVSVWHPFVSGRLARCREVDKMITYMQDKGDVWFATLEEIARHVVESVDQGSYVPREVRLPYYDGAAMGVGTRDFAPGTPDK</sequence>
<dbReference type="Gene3D" id="3.20.20.370">
    <property type="entry name" value="Glycoside hydrolase/deacetylase"/>
    <property type="match status" value="1"/>
</dbReference>
<dbReference type="OrthoDB" id="9784220at2"/>
<reference evidence="2 3" key="1">
    <citation type="submission" date="2016-10" db="EMBL/GenBank/DDBJ databases">
        <authorList>
            <person name="de Groot N.N."/>
        </authorList>
    </citation>
    <scope>NUCLEOTIDE SEQUENCE [LARGE SCALE GENOMIC DNA]</scope>
    <source>
        <strain evidence="2 3">DSM 20117</strain>
    </source>
</reference>
<proteinExistence type="predicted"/>
<dbReference type="GO" id="GO:0005975">
    <property type="term" value="P:carbohydrate metabolic process"/>
    <property type="evidence" value="ECO:0007669"/>
    <property type="project" value="InterPro"/>
</dbReference>
<dbReference type="PANTHER" id="PTHR47561">
    <property type="entry name" value="POLYSACCHARIDE DEACETYLASE FAMILY PROTEIN (AFU_ORTHOLOGUE AFUA_6G05030)"/>
    <property type="match status" value="1"/>
</dbReference>
<protein>
    <submittedName>
        <fullName evidence="2">Polysaccharide deacetylase</fullName>
    </submittedName>
</protein>
<dbReference type="InterPro" id="IPR002509">
    <property type="entry name" value="NODB_dom"/>
</dbReference>
<dbReference type="GO" id="GO:0016810">
    <property type="term" value="F:hydrolase activity, acting on carbon-nitrogen (but not peptide) bonds"/>
    <property type="evidence" value="ECO:0007669"/>
    <property type="project" value="InterPro"/>
</dbReference>
<dbReference type="Pfam" id="PF01522">
    <property type="entry name" value="Polysacc_deac_1"/>
    <property type="match status" value="1"/>
</dbReference>
<evidence type="ECO:0000313" key="2">
    <source>
        <dbReference type="EMBL" id="SDQ57871.1"/>
    </source>
</evidence>
<dbReference type="InterPro" id="IPR037950">
    <property type="entry name" value="PgdA-like"/>
</dbReference>
<dbReference type="PANTHER" id="PTHR47561:SF1">
    <property type="entry name" value="POLYSACCHARIDE DEACETYLASE FAMILY PROTEIN (AFU_ORTHOLOGUE AFUA_6G05030)"/>
    <property type="match status" value="1"/>
</dbReference>
<name>A0A1H1C156_9MICC</name>
<dbReference type="InterPro" id="IPR011330">
    <property type="entry name" value="Glyco_hydro/deAcase_b/a-brl"/>
</dbReference>
<dbReference type="STRING" id="37928.SAMN04489742_1682"/>
<dbReference type="CDD" id="cd10938">
    <property type="entry name" value="CE4_HpPgdA_like"/>
    <property type="match status" value="1"/>
</dbReference>
<organism evidence="2 3">
    <name type="scientific">Crystallibacter crystallopoietes</name>
    <dbReference type="NCBI Taxonomy" id="37928"/>
    <lineage>
        <taxon>Bacteria</taxon>
        <taxon>Bacillati</taxon>
        <taxon>Actinomycetota</taxon>
        <taxon>Actinomycetes</taxon>
        <taxon>Micrococcales</taxon>
        <taxon>Micrococcaceae</taxon>
        <taxon>Crystallibacter</taxon>
    </lineage>
</organism>
<dbReference type="KEGG" id="acry:AC20117_08945"/>
<evidence type="ECO:0000259" key="1">
    <source>
        <dbReference type="PROSITE" id="PS51677"/>
    </source>
</evidence>
<dbReference type="EMBL" id="FNKH01000002">
    <property type="protein sequence ID" value="SDQ57871.1"/>
    <property type="molecule type" value="Genomic_DNA"/>
</dbReference>
<gene>
    <name evidence="2" type="ORF">SAMN04489742_1682</name>
</gene>
<dbReference type="RefSeq" id="WP_074700027.1">
    <property type="nucleotide sequence ID" value="NZ_CP018863.1"/>
</dbReference>
<dbReference type="SUPFAM" id="SSF88713">
    <property type="entry name" value="Glycoside hydrolase/deacetylase"/>
    <property type="match status" value="1"/>
</dbReference>